<dbReference type="Proteomes" id="UP001221142">
    <property type="component" value="Unassembled WGS sequence"/>
</dbReference>
<feature type="region of interest" description="Disordered" evidence="1">
    <location>
        <begin position="250"/>
        <end position="286"/>
    </location>
</feature>
<accession>A0AAD7BG79</accession>
<keyword evidence="4" id="KW-1185">Reference proteome</keyword>
<evidence type="ECO:0000313" key="3">
    <source>
        <dbReference type="EMBL" id="KAJ7619740.1"/>
    </source>
</evidence>
<feature type="domain" description="Retrovirus-related Pol polyprotein from transposon TNT 1-94-like beta-barrel" evidence="2">
    <location>
        <begin position="191"/>
        <end position="246"/>
    </location>
</feature>
<sequence>MLAAPLAVMEWREATDATTELDIPGFHDPDVSLECSTSTSSESDSSFDLVSDTSSFSFISDPETGDSDLDSDDKDDCGSTHRVAETVGQERARLALDGGGPYPGDEYASDEDVRHVEEKGARFYLSALGLDGYQLFDVLSESVIIPGEWVDGPTAEAFNIISWYTEYRSTTVAAAIGNQSISETPGVATAVLDSGATDHCFTCREDFTDYQSFTDRTGTGVEGSQFQIAGAGTVCKVVDVNGNKRVVQAPCTPHPRTSHELDINPATRRKGDCRQAEQRQSINQHT</sequence>
<feature type="region of interest" description="Disordered" evidence="1">
    <location>
        <begin position="58"/>
        <end position="80"/>
    </location>
</feature>
<evidence type="ECO:0000313" key="4">
    <source>
        <dbReference type="Proteomes" id="UP001221142"/>
    </source>
</evidence>
<proteinExistence type="predicted"/>
<name>A0AAD7BG79_9AGAR</name>
<dbReference type="Pfam" id="PF22936">
    <property type="entry name" value="Pol_BBD"/>
    <property type="match status" value="1"/>
</dbReference>
<protein>
    <recommendedName>
        <fullName evidence="2">Retrovirus-related Pol polyprotein from transposon TNT 1-94-like beta-barrel domain-containing protein</fullName>
    </recommendedName>
</protein>
<comment type="caution">
    <text evidence="3">The sequence shown here is derived from an EMBL/GenBank/DDBJ whole genome shotgun (WGS) entry which is preliminary data.</text>
</comment>
<dbReference type="InterPro" id="IPR054722">
    <property type="entry name" value="PolX-like_BBD"/>
</dbReference>
<dbReference type="AlphaFoldDB" id="A0AAD7BG79"/>
<evidence type="ECO:0000259" key="2">
    <source>
        <dbReference type="Pfam" id="PF22936"/>
    </source>
</evidence>
<feature type="compositionally biased region" description="Acidic residues" evidence="1">
    <location>
        <begin position="63"/>
        <end position="75"/>
    </location>
</feature>
<dbReference type="EMBL" id="JARKIF010000018">
    <property type="protein sequence ID" value="KAJ7619740.1"/>
    <property type="molecule type" value="Genomic_DNA"/>
</dbReference>
<reference evidence="3" key="1">
    <citation type="submission" date="2023-03" db="EMBL/GenBank/DDBJ databases">
        <title>Massive genome expansion in bonnet fungi (Mycena s.s.) driven by repeated elements and novel gene families across ecological guilds.</title>
        <authorList>
            <consortium name="Lawrence Berkeley National Laboratory"/>
            <person name="Harder C.B."/>
            <person name="Miyauchi S."/>
            <person name="Viragh M."/>
            <person name="Kuo A."/>
            <person name="Thoen E."/>
            <person name="Andreopoulos B."/>
            <person name="Lu D."/>
            <person name="Skrede I."/>
            <person name="Drula E."/>
            <person name="Henrissat B."/>
            <person name="Morin E."/>
            <person name="Kohler A."/>
            <person name="Barry K."/>
            <person name="LaButti K."/>
            <person name="Morin E."/>
            <person name="Salamov A."/>
            <person name="Lipzen A."/>
            <person name="Mereny Z."/>
            <person name="Hegedus B."/>
            <person name="Baldrian P."/>
            <person name="Stursova M."/>
            <person name="Weitz H."/>
            <person name="Taylor A."/>
            <person name="Grigoriev I.V."/>
            <person name="Nagy L.G."/>
            <person name="Martin F."/>
            <person name="Kauserud H."/>
        </authorList>
    </citation>
    <scope>NUCLEOTIDE SEQUENCE</scope>
    <source>
        <strain evidence="3">9284</strain>
    </source>
</reference>
<organism evidence="3 4">
    <name type="scientific">Roridomyces roridus</name>
    <dbReference type="NCBI Taxonomy" id="1738132"/>
    <lineage>
        <taxon>Eukaryota</taxon>
        <taxon>Fungi</taxon>
        <taxon>Dikarya</taxon>
        <taxon>Basidiomycota</taxon>
        <taxon>Agaricomycotina</taxon>
        <taxon>Agaricomycetes</taxon>
        <taxon>Agaricomycetidae</taxon>
        <taxon>Agaricales</taxon>
        <taxon>Marasmiineae</taxon>
        <taxon>Mycenaceae</taxon>
        <taxon>Roridomyces</taxon>
    </lineage>
</organism>
<evidence type="ECO:0000256" key="1">
    <source>
        <dbReference type="SAM" id="MobiDB-lite"/>
    </source>
</evidence>
<gene>
    <name evidence="3" type="ORF">FB45DRAFT_163005</name>
</gene>